<keyword evidence="2" id="KW-1185">Reference proteome</keyword>
<name>A0A0J6WLT5_9MYCO</name>
<dbReference type="Proteomes" id="UP000036513">
    <property type="component" value="Unassembled WGS sequence"/>
</dbReference>
<organism evidence="1 2">
    <name type="scientific">Mycolicibacterium chlorophenolicum</name>
    <dbReference type="NCBI Taxonomy" id="37916"/>
    <lineage>
        <taxon>Bacteria</taxon>
        <taxon>Bacillati</taxon>
        <taxon>Actinomycetota</taxon>
        <taxon>Actinomycetes</taxon>
        <taxon>Mycobacteriales</taxon>
        <taxon>Mycobacteriaceae</taxon>
        <taxon>Mycolicibacterium</taxon>
    </lineage>
</organism>
<evidence type="ECO:0000313" key="2">
    <source>
        <dbReference type="Proteomes" id="UP000036513"/>
    </source>
</evidence>
<gene>
    <name evidence="1" type="ORF">MCHLDSM_01320</name>
</gene>
<dbReference type="AlphaFoldDB" id="A0A0J6WLT5"/>
<protein>
    <submittedName>
        <fullName evidence="1">Uncharacterized protein</fullName>
    </submittedName>
</protein>
<accession>A0A0J6WLT5</accession>
<proteinExistence type="predicted"/>
<dbReference type="EMBL" id="JYNL01000009">
    <property type="protein sequence ID" value="KMO82697.1"/>
    <property type="molecule type" value="Genomic_DNA"/>
</dbReference>
<evidence type="ECO:0000313" key="1">
    <source>
        <dbReference type="EMBL" id="KMO82697.1"/>
    </source>
</evidence>
<dbReference type="RefSeq" id="WP_048469200.1">
    <property type="nucleotide sequence ID" value="NZ_JYNL01000009.1"/>
</dbReference>
<sequence>MKIWLEVTETVNYTAEFEVPDDWEFDYSEDEQEVTNYGNRGEELWCQEDNSDRILFQYVDERSVSYRVIKGRAVPCFRA</sequence>
<reference evidence="1 2" key="1">
    <citation type="journal article" date="2015" name="Genome Biol. Evol.">
        <title>Characterization of Three Mycobacterium spp. with Potential Use in Bioremediation by Genome Sequencing and Comparative Genomics.</title>
        <authorList>
            <person name="Das S."/>
            <person name="Pettersson B.M."/>
            <person name="Behra P.R."/>
            <person name="Ramesh M."/>
            <person name="Dasgupta S."/>
            <person name="Bhattacharya A."/>
            <person name="Kirsebom L.A."/>
        </authorList>
    </citation>
    <scope>NUCLEOTIDE SEQUENCE [LARGE SCALE GENOMIC DNA]</scope>
    <source>
        <strain evidence="1 2">DSM 43826</strain>
    </source>
</reference>
<dbReference type="PATRIC" id="fig|37916.4.peg.1213"/>
<comment type="caution">
    <text evidence="1">The sequence shown here is derived from an EMBL/GenBank/DDBJ whole genome shotgun (WGS) entry which is preliminary data.</text>
</comment>